<evidence type="ECO:0000313" key="2">
    <source>
        <dbReference type="EMBL" id="UWZ50696.1"/>
    </source>
</evidence>
<dbReference type="OrthoDB" id="9790349at2"/>
<dbReference type="EMBL" id="CP073767">
    <property type="protein sequence ID" value="UWZ50696.1"/>
    <property type="molecule type" value="Genomic_DNA"/>
</dbReference>
<feature type="domain" description="SET" evidence="1">
    <location>
        <begin position="15"/>
        <end position="110"/>
    </location>
</feature>
<dbReference type="InterPro" id="IPR001214">
    <property type="entry name" value="SET_dom"/>
</dbReference>
<reference evidence="2" key="1">
    <citation type="submission" date="2021-04" db="EMBL/GenBank/DDBJ databases">
        <title>Dactylosporangium aurantiacum NRRL B-8018 full assembly.</title>
        <authorList>
            <person name="Hartkoorn R.C."/>
            <person name="Beaudoing E."/>
            <person name="Hot D."/>
        </authorList>
    </citation>
    <scope>NUCLEOTIDE SEQUENCE</scope>
    <source>
        <strain evidence="2">NRRL B-8018</strain>
    </source>
</reference>
<accession>A0A9Q9MFJ5</accession>
<sequence>MLHSALHPGFSRLHGAGIIALRDVPVGTAVWWPCPRCTVLPIGQQAATPPDVLSWLAEYGYRRADGGLIAPCRGAHLLNHSCDAAVLDVGLSVGIAVRDIARGEEVTCDYRAFRYEDPWTFACLCGTARCTGTVSATVGEPPPELTESWSARLVPAIAAAASVPQETTVLGGDIHGVTGWRPGHVG</sequence>
<gene>
    <name evidence="2" type="ORF">Daura_28175</name>
</gene>
<keyword evidence="3" id="KW-1185">Reference proteome</keyword>
<name>A0A9Q9MFJ5_9ACTN</name>
<dbReference type="Proteomes" id="UP001058003">
    <property type="component" value="Chromosome"/>
</dbReference>
<dbReference type="KEGG" id="daur:Daura_28175"/>
<dbReference type="Pfam" id="PF00856">
    <property type="entry name" value="SET"/>
    <property type="match status" value="1"/>
</dbReference>
<dbReference type="InterPro" id="IPR046341">
    <property type="entry name" value="SET_dom_sf"/>
</dbReference>
<proteinExistence type="predicted"/>
<dbReference type="AlphaFoldDB" id="A0A9Q9MFJ5"/>
<evidence type="ECO:0000313" key="3">
    <source>
        <dbReference type="Proteomes" id="UP001058003"/>
    </source>
</evidence>
<organism evidence="2 3">
    <name type="scientific">Dactylosporangium aurantiacum</name>
    <dbReference type="NCBI Taxonomy" id="35754"/>
    <lineage>
        <taxon>Bacteria</taxon>
        <taxon>Bacillati</taxon>
        <taxon>Actinomycetota</taxon>
        <taxon>Actinomycetes</taxon>
        <taxon>Micromonosporales</taxon>
        <taxon>Micromonosporaceae</taxon>
        <taxon>Dactylosporangium</taxon>
    </lineage>
</organism>
<dbReference type="SUPFAM" id="SSF82199">
    <property type="entry name" value="SET domain"/>
    <property type="match status" value="1"/>
</dbReference>
<dbReference type="Gene3D" id="2.170.270.10">
    <property type="entry name" value="SET domain"/>
    <property type="match status" value="1"/>
</dbReference>
<dbReference type="RefSeq" id="WP_156089644.1">
    <property type="nucleotide sequence ID" value="NZ_CP073767.1"/>
</dbReference>
<evidence type="ECO:0000259" key="1">
    <source>
        <dbReference type="Pfam" id="PF00856"/>
    </source>
</evidence>
<protein>
    <submittedName>
        <fullName evidence="2">SET domain-containing protein-lysine N-methyltransferase</fullName>
    </submittedName>
</protein>